<dbReference type="Proteomes" id="UP001139408">
    <property type="component" value="Unassembled WGS sequence"/>
</dbReference>
<dbReference type="SMART" id="SM00490">
    <property type="entry name" value="HELICc"/>
    <property type="match status" value="1"/>
</dbReference>
<name>A0A9X1ZBU7_9GAMM</name>
<dbReference type="InterPro" id="IPR014001">
    <property type="entry name" value="Helicase_ATP-bd"/>
</dbReference>
<dbReference type="PROSITE" id="PS51192">
    <property type="entry name" value="HELICASE_ATP_BIND_1"/>
    <property type="match status" value="1"/>
</dbReference>
<dbReference type="InterPro" id="IPR001650">
    <property type="entry name" value="Helicase_C-like"/>
</dbReference>
<dbReference type="CDD" id="cd18793">
    <property type="entry name" value="SF2_C_SNF"/>
    <property type="match status" value="1"/>
</dbReference>
<gene>
    <name evidence="7" type="ORF">L2749_19885</name>
</gene>
<dbReference type="InterPro" id="IPR000330">
    <property type="entry name" value="SNF2_N"/>
</dbReference>
<evidence type="ECO:0000256" key="1">
    <source>
        <dbReference type="ARBA" id="ARBA00022741"/>
    </source>
</evidence>
<dbReference type="PANTHER" id="PTHR45766:SF6">
    <property type="entry name" value="SWI_SNF-RELATED MATRIX-ASSOCIATED ACTIN-DEPENDENT REGULATOR OF CHROMATIN SUBFAMILY A-LIKE PROTEIN 1"/>
    <property type="match status" value="1"/>
</dbReference>
<dbReference type="CDD" id="cd10311">
    <property type="entry name" value="PLDc_N_DEXD_c"/>
    <property type="match status" value="1"/>
</dbReference>
<dbReference type="GO" id="GO:0016787">
    <property type="term" value="F:hydrolase activity"/>
    <property type="evidence" value="ECO:0007669"/>
    <property type="project" value="UniProtKB-KW"/>
</dbReference>
<dbReference type="CDD" id="cd18011">
    <property type="entry name" value="DEXDc_RapA"/>
    <property type="match status" value="1"/>
</dbReference>
<dbReference type="InterPro" id="IPR038718">
    <property type="entry name" value="SNF2-like_sf"/>
</dbReference>
<dbReference type="SMART" id="SM00487">
    <property type="entry name" value="DEXDc"/>
    <property type="match status" value="1"/>
</dbReference>
<evidence type="ECO:0000313" key="7">
    <source>
        <dbReference type="EMBL" id="MCL1107477.1"/>
    </source>
</evidence>
<dbReference type="SUPFAM" id="SSF52540">
    <property type="entry name" value="P-loop containing nucleoside triphosphate hydrolases"/>
    <property type="match status" value="2"/>
</dbReference>
<evidence type="ECO:0000259" key="6">
    <source>
        <dbReference type="PROSITE" id="PS51194"/>
    </source>
</evidence>
<dbReference type="PANTHER" id="PTHR45766">
    <property type="entry name" value="DNA ANNEALING HELICASE AND ENDONUCLEASE ZRANB3 FAMILY MEMBER"/>
    <property type="match status" value="1"/>
</dbReference>
<accession>A0A9X1ZBU7</accession>
<dbReference type="GO" id="GO:0005524">
    <property type="term" value="F:ATP binding"/>
    <property type="evidence" value="ECO:0007669"/>
    <property type="project" value="UniProtKB-KW"/>
</dbReference>
<dbReference type="InterPro" id="IPR027417">
    <property type="entry name" value="P-loop_NTPase"/>
</dbReference>
<dbReference type="EMBL" id="JAKILJ010000063">
    <property type="protein sequence ID" value="MCL1107477.1"/>
    <property type="molecule type" value="Genomic_DNA"/>
</dbReference>
<proteinExistence type="predicted"/>
<keyword evidence="8" id="KW-1185">Reference proteome</keyword>
<dbReference type="AlphaFoldDB" id="A0A9X1ZBU7"/>
<dbReference type="Gene3D" id="3.40.50.300">
    <property type="entry name" value="P-loop containing nucleotide triphosphate hydrolases"/>
    <property type="match status" value="1"/>
</dbReference>
<reference evidence="7" key="1">
    <citation type="submission" date="2022-01" db="EMBL/GenBank/DDBJ databases">
        <title>Whole genome-based taxonomy of the Shewanellaceae.</title>
        <authorList>
            <person name="Martin-Rodriguez A.J."/>
        </authorList>
    </citation>
    <scope>NUCLEOTIDE SEQUENCE</scope>
    <source>
        <strain evidence="7">DSM 23803</strain>
    </source>
</reference>
<comment type="caution">
    <text evidence="7">The sequence shown here is derived from an EMBL/GenBank/DDBJ whole genome shotgun (WGS) entry which is preliminary data.</text>
</comment>
<evidence type="ECO:0000259" key="5">
    <source>
        <dbReference type="PROSITE" id="PS51192"/>
    </source>
</evidence>
<sequence>MLIDNVTTKVSETLSNSIQANDKLSVMTGLFSIYAFDHLKDSLSQLDSARLLFSQAKGFDSFDSLGSESPFGALNGSALENKFRNQLNQKAIAQEFAHWLEEKVSVRLVQQAGAVHQHITHVNSHSESIAINGAQFNGQGIGLTESNGFDMISLANAEQAKELLGFFNRVWGSKAQVKDAKALLQAELAKFTSDQTPQFIYFITLYNIFKDFVGDLQEDKILKTKTGFKDTIVWNKLYKFQKDGVLGAIDKLEHFNGCIIADSVGLGKTFEALAVIKYYELRNDKVLVLCPKKLRDNWLIYTQNDKRNLLSSDRFNYDVLNHTDMSRTGGYSGDINLETINWGNYDLVVIDESHNFRNNNPKKDGRNRYQRLLEDIIQAGVKTKVLMLSATPVNNRLNDMKNQVAFITEANDQALHDHGINSIEGTLRQAQTRFSKWAEQDPDIRTSKDLLDSMNFDYFKLLDIYTIARSRKHIEKYYGTADIGKFPTRLLPVNLKASIDLKDQFPPLEEVNKTIRRLSLAFYSPMKYVRMDKKAQYARRYDQEVKGGKSVFKQVDREESLIHLIRINLLKRMESSIHSFTLTSEKVLTQVDTLLNKIHNFNANIKLNINKQIASDELTEEFVAPPIEEIDDLEFNSPELSPYLIGNKTKVRIQDMDLVRFAQDLEADRVFLQEIVRVSKSINSDRDAKLSMLKEAYLEKCNNPINGDNKKVIIFTAFADTAEYLYKNLSSWASHELGLHSAIITGQRTETTLLTPSHNGRDGKKFKTDLNSLLTHFSPRSKEREKIFPEFKEEIDVLIATDCISEGQNLQDCDYLINYDIHWNPVRIIQRFGRIDRLGSVNDVIQLVNFWPNMELDEYINLEARVSGRMVLLDISATGEENLIETDSEQDSKQNKGMNDLEYRRKQLEQLQNAVVDLEEMSGGVSITDLTLNDFRMDLSGFLSNKELSREGDDISPPTSGQELLERSPIGLFAPVVISKEAATSESSQLTADFSQVRDEIESGVIFCLKDIKGKVQVEESYSLAPYYLVYISDEEEILLSFTQSKQILDLCKKLGSELTNIDQSTDAYNHFARRSQNGKQMKHYQNLLAKAVENIAGKSEEIGATSLFNRGGTVLSASSTQNVNDFEVVSYMVIL</sequence>
<protein>
    <submittedName>
        <fullName evidence="7">SNF2-related protein</fullName>
    </submittedName>
</protein>
<evidence type="ECO:0000313" key="8">
    <source>
        <dbReference type="Proteomes" id="UP001139408"/>
    </source>
</evidence>
<dbReference type="Gene3D" id="3.40.50.10810">
    <property type="entry name" value="Tandem AAA-ATPase domain"/>
    <property type="match status" value="1"/>
</dbReference>
<dbReference type="RefSeq" id="WP_188926807.1">
    <property type="nucleotide sequence ID" value="NZ_BMQI01000057.1"/>
</dbReference>
<evidence type="ECO:0000256" key="4">
    <source>
        <dbReference type="ARBA" id="ARBA00022840"/>
    </source>
</evidence>
<feature type="domain" description="Helicase C-terminal" evidence="6">
    <location>
        <begin position="692"/>
        <end position="884"/>
    </location>
</feature>
<evidence type="ECO:0000256" key="3">
    <source>
        <dbReference type="ARBA" id="ARBA00022806"/>
    </source>
</evidence>
<dbReference type="InterPro" id="IPR049730">
    <property type="entry name" value="SNF2/RAD54-like_C"/>
</dbReference>
<feature type="domain" description="Helicase ATP-binding" evidence="5">
    <location>
        <begin position="249"/>
        <end position="410"/>
    </location>
</feature>
<dbReference type="InterPro" id="IPR057342">
    <property type="entry name" value="DEXDc_RapA"/>
</dbReference>
<dbReference type="Pfam" id="PF00271">
    <property type="entry name" value="Helicase_C"/>
    <property type="match status" value="1"/>
</dbReference>
<dbReference type="Pfam" id="PF00176">
    <property type="entry name" value="SNF2-rel_dom"/>
    <property type="match status" value="1"/>
</dbReference>
<dbReference type="GO" id="GO:0031297">
    <property type="term" value="P:replication fork processing"/>
    <property type="evidence" value="ECO:0007669"/>
    <property type="project" value="TreeGrafter"/>
</dbReference>
<organism evidence="7 8">
    <name type="scientific">Shewanella algicola</name>
    <dbReference type="NCBI Taxonomy" id="640633"/>
    <lineage>
        <taxon>Bacteria</taxon>
        <taxon>Pseudomonadati</taxon>
        <taxon>Pseudomonadota</taxon>
        <taxon>Gammaproteobacteria</taxon>
        <taxon>Alteromonadales</taxon>
        <taxon>Shewanellaceae</taxon>
        <taxon>Shewanella</taxon>
    </lineage>
</organism>
<dbReference type="PROSITE" id="PS51194">
    <property type="entry name" value="HELICASE_CTER"/>
    <property type="match status" value="1"/>
</dbReference>
<keyword evidence="1" id="KW-0547">Nucleotide-binding</keyword>
<dbReference type="GO" id="GO:0004386">
    <property type="term" value="F:helicase activity"/>
    <property type="evidence" value="ECO:0007669"/>
    <property type="project" value="UniProtKB-KW"/>
</dbReference>
<keyword evidence="3" id="KW-0347">Helicase</keyword>
<keyword evidence="2" id="KW-0378">Hydrolase</keyword>
<evidence type="ECO:0000256" key="2">
    <source>
        <dbReference type="ARBA" id="ARBA00022801"/>
    </source>
</evidence>
<keyword evidence="4" id="KW-0067">ATP-binding</keyword>
<dbReference type="GO" id="GO:0006281">
    <property type="term" value="P:DNA repair"/>
    <property type="evidence" value="ECO:0007669"/>
    <property type="project" value="TreeGrafter"/>
</dbReference>